<dbReference type="EMBL" id="CP012525">
    <property type="protein sequence ID" value="ALC43188.1"/>
    <property type="molecule type" value="Genomic_DNA"/>
</dbReference>
<name>A0A0M4EHJ5_DROBS</name>
<evidence type="ECO:0000313" key="3">
    <source>
        <dbReference type="Proteomes" id="UP000494163"/>
    </source>
</evidence>
<dbReference type="Proteomes" id="UP000494163">
    <property type="component" value="Chromosome 3L"/>
</dbReference>
<keyword evidence="1" id="KW-0732">Signal</keyword>
<dbReference type="OrthoDB" id="6340140at2759"/>
<proteinExistence type="predicted"/>
<reference evidence="2 3" key="1">
    <citation type="submission" date="2015-08" db="EMBL/GenBank/DDBJ databases">
        <title>Ancestral chromatin configuration constrains chromatin evolution on differentiating sex chromosomes in Drosophila.</title>
        <authorList>
            <person name="Zhou Q."/>
            <person name="Bachtrog D."/>
        </authorList>
    </citation>
    <scope>NUCLEOTIDE SEQUENCE [LARGE SCALE GENOMIC DNA]</scope>
    <source>
        <tissue evidence="2">Whole larvae</tissue>
    </source>
</reference>
<protein>
    <submittedName>
        <fullName evidence="2">Maker646</fullName>
    </submittedName>
</protein>
<evidence type="ECO:0000256" key="1">
    <source>
        <dbReference type="SAM" id="SignalP"/>
    </source>
</evidence>
<evidence type="ECO:0000313" key="2">
    <source>
        <dbReference type="EMBL" id="ALC43188.1"/>
    </source>
</evidence>
<sequence>MTTGAKTCGSSIGHHQLGLAIVLLSMALLLPAHAALLPQDLRAYNGVLYEPAQLAAVRPDMGLGRFPSLNVMMIPDSGFYEGTLMDRLNRIALDDKLLNDVNKPALVKKSVQLNSPQDYMQPCLMRICNFGRKRSVGAYVPSN</sequence>
<keyword evidence="3" id="KW-1185">Reference proteome</keyword>
<accession>A0A0M4EHJ5</accession>
<organism evidence="2 3">
    <name type="scientific">Drosophila busckii</name>
    <name type="common">Fruit fly</name>
    <dbReference type="NCBI Taxonomy" id="30019"/>
    <lineage>
        <taxon>Eukaryota</taxon>
        <taxon>Metazoa</taxon>
        <taxon>Ecdysozoa</taxon>
        <taxon>Arthropoda</taxon>
        <taxon>Hexapoda</taxon>
        <taxon>Insecta</taxon>
        <taxon>Pterygota</taxon>
        <taxon>Neoptera</taxon>
        <taxon>Endopterygota</taxon>
        <taxon>Diptera</taxon>
        <taxon>Brachycera</taxon>
        <taxon>Muscomorpha</taxon>
        <taxon>Ephydroidea</taxon>
        <taxon>Drosophilidae</taxon>
        <taxon>Drosophila</taxon>
    </lineage>
</organism>
<dbReference type="AlphaFoldDB" id="A0A0M4EHJ5"/>
<feature type="signal peptide" evidence="1">
    <location>
        <begin position="1"/>
        <end position="34"/>
    </location>
</feature>
<gene>
    <name evidence="2" type="ORF">Dbus_chr3Lg354</name>
</gene>
<feature type="chain" id="PRO_5005793195" evidence="1">
    <location>
        <begin position="35"/>
        <end position="143"/>
    </location>
</feature>